<evidence type="ECO:0000259" key="2">
    <source>
        <dbReference type="PROSITE" id="PS51697"/>
    </source>
</evidence>
<dbReference type="EMBL" id="JAGKQM010002125">
    <property type="protein sequence ID" value="KAH0850168.1"/>
    <property type="molecule type" value="Genomic_DNA"/>
</dbReference>
<evidence type="ECO:0000313" key="3">
    <source>
        <dbReference type="EMBL" id="KAH0850168.1"/>
    </source>
</evidence>
<dbReference type="Proteomes" id="UP000824890">
    <property type="component" value="Unassembled WGS sequence"/>
</dbReference>
<keyword evidence="4" id="KW-1185">Reference proteome</keyword>
<accession>A0ABQ7X4W9</accession>
<feature type="region of interest" description="Disordered" evidence="1">
    <location>
        <begin position="1"/>
        <end position="46"/>
    </location>
</feature>
<organism evidence="3 4">
    <name type="scientific">Brassica napus</name>
    <name type="common">Rape</name>
    <dbReference type="NCBI Taxonomy" id="3708"/>
    <lineage>
        <taxon>Eukaryota</taxon>
        <taxon>Viridiplantae</taxon>
        <taxon>Streptophyta</taxon>
        <taxon>Embryophyta</taxon>
        <taxon>Tracheophyta</taxon>
        <taxon>Spermatophyta</taxon>
        <taxon>Magnoliopsida</taxon>
        <taxon>eudicotyledons</taxon>
        <taxon>Gunneridae</taxon>
        <taxon>Pentapetalae</taxon>
        <taxon>rosids</taxon>
        <taxon>malvids</taxon>
        <taxon>Brassicales</taxon>
        <taxon>Brassicaceae</taxon>
        <taxon>Brassiceae</taxon>
        <taxon>Brassica</taxon>
    </lineage>
</organism>
<gene>
    <name evidence="3" type="ORF">HID58_095696</name>
</gene>
<feature type="compositionally biased region" description="Polar residues" evidence="1">
    <location>
        <begin position="27"/>
        <end position="38"/>
    </location>
</feature>
<dbReference type="Pfam" id="PF04852">
    <property type="entry name" value="ALOG_dom"/>
    <property type="match status" value="1"/>
</dbReference>
<reference evidence="3 4" key="1">
    <citation type="submission" date="2021-05" db="EMBL/GenBank/DDBJ databases">
        <title>Genome Assembly of Synthetic Allotetraploid Brassica napus Reveals Homoeologous Exchanges between Subgenomes.</title>
        <authorList>
            <person name="Davis J.T."/>
        </authorList>
    </citation>
    <scope>NUCLEOTIDE SEQUENCE [LARGE SCALE GENOMIC DNA]</scope>
    <source>
        <strain evidence="4">cv. Da-Ae</strain>
        <tissue evidence="3">Seedling</tissue>
    </source>
</reference>
<protein>
    <recommendedName>
        <fullName evidence="2">ALOG domain-containing protein</fullName>
    </recommendedName>
</protein>
<proteinExistence type="predicted"/>
<feature type="domain" description="ALOG" evidence="2">
    <location>
        <begin position="47"/>
        <end position="81"/>
    </location>
</feature>
<dbReference type="PROSITE" id="PS51697">
    <property type="entry name" value="ALOG"/>
    <property type="match status" value="1"/>
</dbReference>
<dbReference type="InterPro" id="IPR006936">
    <property type="entry name" value="ALOG_dom"/>
</dbReference>
<evidence type="ECO:0000256" key="1">
    <source>
        <dbReference type="SAM" id="MobiDB-lite"/>
    </source>
</evidence>
<evidence type="ECO:0000313" key="4">
    <source>
        <dbReference type="Proteomes" id="UP000824890"/>
    </source>
</evidence>
<name>A0ABQ7X4W9_BRANA</name>
<sequence>MISRKQQEPIQIHGCPSNKGKDIAEESPSQSQPKHTQSPPNPPALSRLRVTEKEDWNTFCQYLRNQQPRFTSPPQCGSNQS</sequence>
<comment type="caution">
    <text evidence="3">The sequence shown here is derived from an EMBL/GenBank/DDBJ whole genome shotgun (WGS) entry which is preliminary data.</text>
</comment>